<proteinExistence type="predicted"/>
<protein>
    <submittedName>
        <fullName evidence="2">Uncharacterized protein</fullName>
    </submittedName>
</protein>
<dbReference type="Proteomes" id="UP000499080">
    <property type="component" value="Unassembled WGS sequence"/>
</dbReference>
<evidence type="ECO:0000313" key="3">
    <source>
        <dbReference type="Proteomes" id="UP000499080"/>
    </source>
</evidence>
<reference evidence="2 3" key="1">
    <citation type="journal article" date="2019" name="Sci. Rep.">
        <title>Orb-weaving spider Araneus ventricosus genome elucidates the spidroin gene catalogue.</title>
        <authorList>
            <person name="Kono N."/>
            <person name="Nakamura H."/>
            <person name="Ohtoshi R."/>
            <person name="Moran D.A.P."/>
            <person name="Shinohara A."/>
            <person name="Yoshida Y."/>
            <person name="Fujiwara M."/>
            <person name="Mori M."/>
            <person name="Tomita M."/>
            <person name="Arakawa K."/>
        </authorList>
    </citation>
    <scope>NUCLEOTIDE SEQUENCE [LARGE SCALE GENOMIC DNA]</scope>
</reference>
<dbReference type="AlphaFoldDB" id="A0A4Y2KPS5"/>
<organism evidence="2 3">
    <name type="scientific">Araneus ventricosus</name>
    <name type="common">Orbweaver spider</name>
    <name type="synonym">Epeira ventricosa</name>
    <dbReference type="NCBI Taxonomy" id="182803"/>
    <lineage>
        <taxon>Eukaryota</taxon>
        <taxon>Metazoa</taxon>
        <taxon>Ecdysozoa</taxon>
        <taxon>Arthropoda</taxon>
        <taxon>Chelicerata</taxon>
        <taxon>Arachnida</taxon>
        <taxon>Araneae</taxon>
        <taxon>Araneomorphae</taxon>
        <taxon>Entelegynae</taxon>
        <taxon>Araneoidea</taxon>
        <taxon>Araneidae</taxon>
        <taxon>Araneus</taxon>
    </lineage>
</organism>
<feature type="signal peptide" evidence="1">
    <location>
        <begin position="1"/>
        <end position="20"/>
    </location>
</feature>
<comment type="caution">
    <text evidence="2">The sequence shown here is derived from an EMBL/GenBank/DDBJ whole genome shotgun (WGS) entry which is preliminary data.</text>
</comment>
<dbReference type="EMBL" id="BGPR01004900">
    <property type="protein sequence ID" value="GBN04614.1"/>
    <property type="molecule type" value="Genomic_DNA"/>
</dbReference>
<gene>
    <name evidence="2" type="ORF">AVEN_214984_1</name>
</gene>
<keyword evidence="1" id="KW-0732">Signal</keyword>
<feature type="chain" id="PRO_5021199373" evidence="1">
    <location>
        <begin position="21"/>
        <end position="150"/>
    </location>
</feature>
<accession>A0A4Y2KPS5</accession>
<keyword evidence="3" id="KW-1185">Reference proteome</keyword>
<evidence type="ECO:0000313" key="2">
    <source>
        <dbReference type="EMBL" id="GBN04614.1"/>
    </source>
</evidence>
<evidence type="ECO:0000256" key="1">
    <source>
        <dbReference type="SAM" id="SignalP"/>
    </source>
</evidence>
<sequence length="150" mass="17282">MTRLPRKIIWALCIIALITSNTCDPSSQTEIRPVISDGPKEPYHHYCTHQGSENLLTYISSRYLRSSLVGTYMINDHKPMPCHSAILLDEDYSRIITSIIESKLLRISRHLKHLMGETLVSLQQPWSISNKTIFFYKATEVSVLTKRHQL</sequence>
<name>A0A4Y2KPS5_ARAVE</name>